<evidence type="ECO:0000256" key="4">
    <source>
        <dbReference type="ARBA" id="ARBA00022475"/>
    </source>
</evidence>
<evidence type="ECO:0000256" key="10">
    <source>
        <dbReference type="ARBA" id="ARBA00030253"/>
    </source>
</evidence>
<dbReference type="Gene3D" id="1.10.357.140">
    <property type="entry name" value="UbiA prenyltransferase"/>
    <property type="match status" value="1"/>
</dbReference>
<dbReference type="InterPro" id="IPR044878">
    <property type="entry name" value="UbiA_sf"/>
</dbReference>
<dbReference type="GO" id="GO:0005886">
    <property type="term" value="C:plasma membrane"/>
    <property type="evidence" value="ECO:0007669"/>
    <property type="project" value="UniProtKB-SubCell"/>
</dbReference>
<dbReference type="FunFam" id="1.10.357.140:FF:000001">
    <property type="entry name" value="Protoheme IX farnesyltransferase"/>
    <property type="match status" value="1"/>
</dbReference>
<sequence>MSMITERSVQRRSPGVAEPAPREEARRDRMAVLRGYLALTKPAIVELLLVTTVPTMMLAAGGWPDLVTFFAVLVGGALAGGAASALNCYIDRDIDVLMKRTKRRPLPTHQITPRAVLIFGLTLAVVSVVLMALLTNWLATALTAFSIFYYDVVYTLWLKRRTPANTFWGGVCGAAPVVIGWAAVTGSIAPMGWALFAVVFFWQMPHFYALAIKYKDDYARAGVPMLPVVRSVARVNFEIVLYTVLTVASSLIAWPLGRDLGLGWIYGAAAVLTGGLFLGESIRLVYQTRNGGMVKPMRLFQLSITYLTLLFMAIAVDALI</sequence>
<keyword evidence="9 14" id="KW-0472">Membrane</keyword>
<feature type="transmembrane region" description="Helical" evidence="14">
    <location>
        <begin position="299"/>
        <end position="319"/>
    </location>
</feature>
<evidence type="ECO:0000256" key="1">
    <source>
        <dbReference type="ARBA" id="ARBA00004651"/>
    </source>
</evidence>
<feature type="transmembrane region" description="Helical" evidence="14">
    <location>
        <begin position="190"/>
        <end position="211"/>
    </location>
</feature>
<dbReference type="PANTHER" id="PTHR43448:SF7">
    <property type="entry name" value="4-HYDROXYBENZOATE SOLANESYLTRANSFERASE"/>
    <property type="match status" value="1"/>
</dbReference>
<gene>
    <name evidence="14" type="primary">ctaB</name>
    <name evidence="16" type="ORF">BJY16_003384</name>
</gene>
<evidence type="ECO:0000256" key="3">
    <source>
        <dbReference type="ARBA" id="ARBA00012292"/>
    </source>
</evidence>
<feature type="transmembrane region" description="Helical" evidence="14">
    <location>
        <begin position="232"/>
        <end position="254"/>
    </location>
</feature>
<evidence type="ECO:0000256" key="14">
    <source>
        <dbReference type="HAMAP-Rule" id="MF_00154"/>
    </source>
</evidence>
<evidence type="ECO:0000256" key="12">
    <source>
        <dbReference type="ARBA" id="ARBA00042475"/>
    </source>
</evidence>
<dbReference type="EMBL" id="JACHNB010000001">
    <property type="protein sequence ID" value="MBB4739925.1"/>
    <property type="molecule type" value="Genomic_DNA"/>
</dbReference>
<keyword evidence="4 14" id="KW-1003">Cell membrane</keyword>
<feature type="region of interest" description="Disordered" evidence="15">
    <location>
        <begin position="1"/>
        <end position="24"/>
    </location>
</feature>
<feature type="transmembrane region" description="Helical" evidence="14">
    <location>
        <begin position="36"/>
        <end position="60"/>
    </location>
</feature>
<dbReference type="EC" id="2.5.1.141" evidence="3 14"/>
<reference evidence="16 17" key="1">
    <citation type="submission" date="2020-08" db="EMBL/GenBank/DDBJ databases">
        <title>Sequencing the genomes of 1000 actinobacteria strains.</title>
        <authorList>
            <person name="Klenk H.-P."/>
        </authorList>
    </citation>
    <scope>NUCLEOTIDE SEQUENCE [LARGE SCALE GENOMIC DNA]</scope>
    <source>
        <strain evidence="16 17">DSM 45809</strain>
    </source>
</reference>
<evidence type="ECO:0000256" key="8">
    <source>
        <dbReference type="ARBA" id="ARBA00023133"/>
    </source>
</evidence>
<keyword evidence="6 14" id="KW-0812">Transmembrane</keyword>
<comment type="miscellaneous">
    <text evidence="14">Carbon 2 of the heme B porphyrin ring is defined according to the Fischer nomenclature.</text>
</comment>
<evidence type="ECO:0000256" key="9">
    <source>
        <dbReference type="ARBA" id="ARBA00023136"/>
    </source>
</evidence>
<dbReference type="HAMAP" id="MF_00154">
    <property type="entry name" value="CyoE_CtaB"/>
    <property type="match status" value="1"/>
</dbReference>
<evidence type="ECO:0000256" key="6">
    <source>
        <dbReference type="ARBA" id="ARBA00022692"/>
    </source>
</evidence>
<accession>A0A7W7GX36</accession>
<feature type="transmembrane region" description="Helical" evidence="14">
    <location>
        <begin position="137"/>
        <end position="158"/>
    </location>
</feature>
<evidence type="ECO:0000256" key="11">
    <source>
        <dbReference type="ARBA" id="ARBA00040810"/>
    </source>
</evidence>
<dbReference type="NCBIfam" id="TIGR01473">
    <property type="entry name" value="cyoE_ctaB"/>
    <property type="match status" value="1"/>
</dbReference>
<evidence type="ECO:0000256" key="7">
    <source>
        <dbReference type="ARBA" id="ARBA00022989"/>
    </source>
</evidence>
<dbReference type="InterPro" id="IPR006369">
    <property type="entry name" value="Protohaem_IX_farnesylTrfase"/>
</dbReference>
<keyword evidence="17" id="KW-1185">Reference proteome</keyword>
<dbReference type="AlphaFoldDB" id="A0A7W7GX36"/>
<comment type="pathway">
    <text evidence="2 14">Porphyrin-containing compound metabolism; heme O biosynthesis; heme O from protoheme: step 1/1.</text>
</comment>
<dbReference type="Proteomes" id="UP000546162">
    <property type="component" value="Unassembled WGS sequence"/>
</dbReference>
<evidence type="ECO:0000256" key="15">
    <source>
        <dbReference type="SAM" id="MobiDB-lite"/>
    </source>
</evidence>
<comment type="subcellular location">
    <subcellularLocation>
        <location evidence="1 14">Cell membrane</location>
        <topology evidence="1 14">Multi-pass membrane protein</topology>
    </subcellularLocation>
</comment>
<comment type="caution">
    <text evidence="16">The sequence shown here is derived from an EMBL/GenBank/DDBJ whole genome shotgun (WGS) entry which is preliminary data.</text>
</comment>
<organism evidence="16 17">
    <name type="scientific">Actinoplanes octamycinicus</name>
    <dbReference type="NCBI Taxonomy" id="135948"/>
    <lineage>
        <taxon>Bacteria</taxon>
        <taxon>Bacillati</taxon>
        <taxon>Actinomycetota</taxon>
        <taxon>Actinomycetes</taxon>
        <taxon>Micromonosporales</taxon>
        <taxon>Micromonosporaceae</taxon>
        <taxon>Actinoplanes</taxon>
    </lineage>
</organism>
<feature type="transmembrane region" description="Helical" evidence="14">
    <location>
        <begin position="66"/>
        <end position="90"/>
    </location>
</feature>
<dbReference type="NCBIfam" id="NF003349">
    <property type="entry name" value="PRK04375.1-2"/>
    <property type="match status" value="1"/>
</dbReference>
<dbReference type="Pfam" id="PF01040">
    <property type="entry name" value="UbiA"/>
    <property type="match status" value="1"/>
</dbReference>
<evidence type="ECO:0000313" key="16">
    <source>
        <dbReference type="EMBL" id="MBB4739925.1"/>
    </source>
</evidence>
<dbReference type="CDD" id="cd13957">
    <property type="entry name" value="PT_UbiA_Cox10"/>
    <property type="match status" value="1"/>
</dbReference>
<feature type="transmembrane region" description="Helical" evidence="14">
    <location>
        <begin position="165"/>
        <end position="184"/>
    </location>
</feature>
<feature type="transmembrane region" description="Helical" evidence="14">
    <location>
        <begin position="111"/>
        <end position="131"/>
    </location>
</feature>
<name>A0A7W7GX36_9ACTN</name>
<dbReference type="UniPathway" id="UPA00834">
    <property type="reaction ID" value="UER00712"/>
</dbReference>
<evidence type="ECO:0000256" key="2">
    <source>
        <dbReference type="ARBA" id="ARBA00004919"/>
    </source>
</evidence>
<evidence type="ECO:0000256" key="5">
    <source>
        <dbReference type="ARBA" id="ARBA00022679"/>
    </source>
</evidence>
<comment type="catalytic activity">
    <reaction evidence="13 14">
        <text>heme b + (2E,6E)-farnesyl diphosphate + H2O = Fe(II)-heme o + diphosphate</text>
        <dbReference type="Rhea" id="RHEA:28070"/>
        <dbReference type="ChEBI" id="CHEBI:15377"/>
        <dbReference type="ChEBI" id="CHEBI:33019"/>
        <dbReference type="ChEBI" id="CHEBI:60344"/>
        <dbReference type="ChEBI" id="CHEBI:60530"/>
        <dbReference type="ChEBI" id="CHEBI:175763"/>
        <dbReference type="EC" id="2.5.1.141"/>
    </reaction>
</comment>
<dbReference type="PANTHER" id="PTHR43448">
    <property type="entry name" value="PROTOHEME IX FARNESYLTRANSFERASE, MITOCHONDRIAL"/>
    <property type="match status" value="1"/>
</dbReference>
<comment type="similarity">
    <text evidence="14">Belongs to the UbiA prenyltransferase family. Protoheme IX farnesyltransferase subfamily.</text>
</comment>
<dbReference type="InterPro" id="IPR000537">
    <property type="entry name" value="UbiA_prenyltransferase"/>
</dbReference>
<feature type="transmembrane region" description="Helical" evidence="14">
    <location>
        <begin position="260"/>
        <end position="278"/>
    </location>
</feature>
<evidence type="ECO:0000256" key="13">
    <source>
        <dbReference type="ARBA" id="ARBA00047690"/>
    </source>
</evidence>
<dbReference type="GO" id="GO:0048034">
    <property type="term" value="P:heme O biosynthetic process"/>
    <property type="evidence" value="ECO:0007669"/>
    <property type="project" value="UniProtKB-UniRule"/>
</dbReference>
<proteinExistence type="inferred from homology"/>
<evidence type="ECO:0000313" key="17">
    <source>
        <dbReference type="Proteomes" id="UP000546162"/>
    </source>
</evidence>
<keyword evidence="7 14" id="KW-1133">Transmembrane helix</keyword>
<dbReference type="GO" id="GO:0008495">
    <property type="term" value="F:protoheme IX farnesyltransferase activity"/>
    <property type="evidence" value="ECO:0007669"/>
    <property type="project" value="UniProtKB-UniRule"/>
</dbReference>
<protein>
    <recommendedName>
        <fullName evidence="11 14">Protoheme IX farnesyltransferase</fullName>
        <ecNumber evidence="3 14">2.5.1.141</ecNumber>
    </recommendedName>
    <alternativeName>
        <fullName evidence="12 14">Heme B farnesyltransferase</fullName>
    </alternativeName>
    <alternativeName>
        <fullName evidence="10 14">Heme O synthase</fullName>
    </alternativeName>
</protein>
<keyword evidence="5 14" id="KW-0808">Transferase</keyword>
<comment type="function">
    <text evidence="14">Converts heme B (protoheme IX) to heme O by substitution of the vinyl group on carbon 2 of heme B porphyrin ring with a hydroxyethyl farnesyl side group.</text>
</comment>
<keyword evidence="8 14" id="KW-0350">Heme biosynthesis</keyword>